<comment type="caution">
    <text evidence="2">The sequence shown here is derived from an EMBL/GenBank/DDBJ whole genome shotgun (WGS) entry which is preliminary data.</text>
</comment>
<keyword evidence="1" id="KW-0812">Transmembrane</keyword>
<keyword evidence="1" id="KW-1133">Transmembrane helix</keyword>
<keyword evidence="1" id="KW-0472">Membrane</keyword>
<proteinExistence type="predicted"/>
<feature type="transmembrane region" description="Helical" evidence="1">
    <location>
        <begin position="15"/>
        <end position="36"/>
    </location>
</feature>
<organism evidence="2 3">
    <name type="scientific">Trichinella papuae</name>
    <dbReference type="NCBI Taxonomy" id="268474"/>
    <lineage>
        <taxon>Eukaryota</taxon>
        <taxon>Metazoa</taxon>
        <taxon>Ecdysozoa</taxon>
        <taxon>Nematoda</taxon>
        <taxon>Enoplea</taxon>
        <taxon>Dorylaimia</taxon>
        <taxon>Trichinellida</taxon>
        <taxon>Trichinellidae</taxon>
        <taxon>Trichinella</taxon>
    </lineage>
</organism>
<evidence type="ECO:0000313" key="2">
    <source>
        <dbReference type="EMBL" id="KRZ79611.1"/>
    </source>
</evidence>
<dbReference type="AlphaFoldDB" id="A0A0V1N6J4"/>
<reference evidence="2 3" key="1">
    <citation type="submission" date="2015-01" db="EMBL/GenBank/DDBJ databases">
        <title>Evolution of Trichinella species and genotypes.</title>
        <authorList>
            <person name="Korhonen P.K."/>
            <person name="Edoardo P."/>
            <person name="Giuseppe L.R."/>
            <person name="Gasser R.B."/>
        </authorList>
    </citation>
    <scope>NUCLEOTIDE SEQUENCE [LARGE SCALE GENOMIC DNA]</scope>
    <source>
        <strain evidence="2">ISS1980</strain>
    </source>
</reference>
<name>A0A0V1N6J4_9BILA</name>
<dbReference type="EMBL" id="JYDO01000006">
    <property type="protein sequence ID" value="KRZ79611.1"/>
    <property type="molecule type" value="Genomic_DNA"/>
</dbReference>
<sequence length="89" mass="10283">MMKSITHSDESRSSFVLLMLFCSVFIAYITLAVLWMTRCSDYLVCLFRCCDDSVDCVAVVDRDDTVKEENNFSHLYRNLIIMLGLLKLT</sequence>
<evidence type="ECO:0000256" key="1">
    <source>
        <dbReference type="SAM" id="Phobius"/>
    </source>
</evidence>
<dbReference type="Proteomes" id="UP000054843">
    <property type="component" value="Unassembled WGS sequence"/>
</dbReference>
<evidence type="ECO:0000313" key="3">
    <source>
        <dbReference type="Proteomes" id="UP000054843"/>
    </source>
</evidence>
<gene>
    <name evidence="2" type="ORF">T10_9799</name>
</gene>
<protein>
    <submittedName>
        <fullName evidence="2">Uncharacterized protein</fullName>
    </submittedName>
</protein>
<keyword evidence="3" id="KW-1185">Reference proteome</keyword>
<accession>A0A0V1N6J4</accession>